<name>A0A183J388_9BILA</name>
<evidence type="ECO:0000256" key="5">
    <source>
        <dbReference type="ARBA" id="ARBA00022989"/>
    </source>
</evidence>
<dbReference type="WBParaSite" id="SBAD_0001070001-mRNA-1">
    <property type="protein sequence ID" value="SBAD_0001070001-mRNA-1"/>
    <property type="gene ID" value="SBAD_0001070001"/>
</dbReference>
<evidence type="ECO:0000256" key="6">
    <source>
        <dbReference type="ARBA" id="ARBA00023136"/>
    </source>
</evidence>
<evidence type="ECO:0000256" key="3">
    <source>
        <dbReference type="ARBA" id="ARBA00022475"/>
    </source>
</evidence>
<feature type="transmembrane region" description="Helical" evidence="9">
    <location>
        <begin position="241"/>
        <end position="261"/>
    </location>
</feature>
<evidence type="ECO:0000256" key="1">
    <source>
        <dbReference type="ARBA" id="ARBA00004651"/>
    </source>
</evidence>
<accession>A0A183J388</accession>
<keyword evidence="6 9" id="KW-0472">Membrane</keyword>
<proteinExistence type="inferred from homology"/>
<protein>
    <submittedName>
        <fullName evidence="11">PBPe domain-containing protein</fullName>
    </submittedName>
</protein>
<evidence type="ECO:0000256" key="2">
    <source>
        <dbReference type="ARBA" id="ARBA00008685"/>
    </source>
</evidence>
<sequence>LSFCLCIVTESRTLFEASNPPFVNYFNESTAYTTNTGSGPGLVVDILLETTFQDVLPALAPGCLGTFKQTTISCLCDCIQGEFDIFAEAFIARSDAHPGMDLSVPFLLSETAMLVRSPDYYVDNTLMMVTPFSFAIWAIIAAMIVVSGITWYGFTKVLTKVSEVPYNFVDSIWVFYSVFLQQGLPVLPRTWTCRSLLSLWWLVSLTLWATFTGNMLLMFSVHRSKYPFDTFEEMVLLLQDGMYKVLTLFVTNIAICFNSVLESYKQLWLEMSQNGRWLNASSLEKGRDMVIAHKNVILLGPRLNLEILAADDCRVTVISGNMMQVWYSLGFPENSPYALAISETLLPNDILNLLNYGQN</sequence>
<dbReference type="GO" id="GO:0015276">
    <property type="term" value="F:ligand-gated monoatomic ion channel activity"/>
    <property type="evidence" value="ECO:0007669"/>
    <property type="project" value="InterPro"/>
</dbReference>
<dbReference type="GO" id="GO:0005886">
    <property type="term" value="C:plasma membrane"/>
    <property type="evidence" value="ECO:0007669"/>
    <property type="project" value="UniProtKB-SubCell"/>
</dbReference>
<dbReference type="InterPro" id="IPR001320">
    <property type="entry name" value="Iontro_rcpt_C"/>
</dbReference>
<keyword evidence="4 9" id="KW-0812">Transmembrane</keyword>
<organism evidence="11">
    <name type="scientific">Soboliphyme baturini</name>
    <dbReference type="NCBI Taxonomy" id="241478"/>
    <lineage>
        <taxon>Eukaryota</taxon>
        <taxon>Metazoa</taxon>
        <taxon>Ecdysozoa</taxon>
        <taxon>Nematoda</taxon>
        <taxon>Enoplea</taxon>
        <taxon>Dorylaimia</taxon>
        <taxon>Dioctophymatida</taxon>
        <taxon>Dioctophymatoidea</taxon>
        <taxon>Soboliphymatidae</taxon>
        <taxon>Soboliphyme</taxon>
    </lineage>
</organism>
<feature type="domain" description="Ionotropic glutamate receptor C-terminal" evidence="10">
    <location>
        <begin position="134"/>
        <end position="236"/>
    </location>
</feature>
<evidence type="ECO:0000256" key="7">
    <source>
        <dbReference type="ARBA" id="ARBA00023170"/>
    </source>
</evidence>
<keyword evidence="5 9" id="KW-1133">Transmembrane helix</keyword>
<evidence type="ECO:0000256" key="9">
    <source>
        <dbReference type="SAM" id="Phobius"/>
    </source>
</evidence>
<dbReference type="Pfam" id="PF00060">
    <property type="entry name" value="Lig_chan"/>
    <property type="match status" value="1"/>
</dbReference>
<dbReference type="InterPro" id="IPR052192">
    <property type="entry name" value="Insect_Ionotropic_Sensory_Rcpt"/>
</dbReference>
<dbReference type="Gene3D" id="1.10.287.70">
    <property type="match status" value="1"/>
</dbReference>
<keyword evidence="3" id="KW-1003">Cell membrane</keyword>
<dbReference type="PANTHER" id="PTHR42643:SF24">
    <property type="entry name" value="IONOTROPIC RECEPTOR 60A"/>
    <property type="match status" value="1"/>
</dbReference>
<feature type="transmembrane region" description="Helical" evidence="9">
    <location>
        <begin position="134"/>
        <end position="154"/>
    </location>
</feature>
<evidence type="ECO:0000313" key="11">
    <source>
        <dbReference type="WBParaSite" id="SBAD_0001070001-mRNA-1"/>
    </source>
</evidence>
<keyword evidence="8" id="KW-0325">Glycoprotein</keyword>
<evidence type="ECO:0000256" key="4">
    <source>
        <dbReference type="ARBA" id="ARBA00022692"/>
    </source>
</evidence>
<dbReference type="PANTHER" id="PTHR42643">
    <property type="entry name" value="IONOTROPIC RECEPTOR 20A-RELATED"/>
    <property type="match status" value="1"/>
</dbReference>
<evidence type="ECO:0000259" key="10">
    <source>
        <dbReference type="Pfam" id="PF00060"/>
    </source>
</evidence>
<keyword evidence="7" id="KW-0675">Receptor</keyword>
<comment type="subcellular location">
    <subcellularLocation>
        <location evidence="1">Cell membrane</location>
        <topology evidence="1">Multi-pass membrane protein</topology>
    </subcellularLocation>
</comment>
<comment type="similarity">
    <text evidence="2">Belongs to the glutamate-gated ion channel (TC 1.A.10.1) family.</text>
</comment>
<evidence type="ECO:0000256" key="8">
    <source>
        <dbReference type="ARBA" id="ARBA00023180"/>
    </source>
</evidence>
<dbReference type="SUPFAM" id="SSF53850">
    <property type="entry name" value="Periplasmic binding protein-like II"/>
    <property type="match status" value="1"/>
</dbReference>
<dbReference type="AlphaFoldDB" id="A0A183J388"/>
<dbReference type="GO" id="GO:0050906">
    <property type="term" value="P:detection of stimulus involved in sensory perception"/>
    <property type="evidence" value="ECO:0007669"/>
    <property type="project" value="UniProtKB-ARBA"/>
</dbReference>
<reference evidence="11" key="1">
    <citation type="submission" date="2016-06" db="UniProtKB">
        <authorList>
            <consortium name="WormBaseParasite"/>
        </authorList>
    </citation>
    <scope>IDENTIFICATION</scope>
</reference>
<feature type="transmembrane region" description="Helical" evidence="9">
    <location>
        <begin position="199"/>
        <end position="221"/>
    </location>
</feature>